<dbReference type="GO" id="GO:0003676">
    <property type="term" value="F:nucleic acid binding"/>
    <property type="evidence" value="ECO:0007669"/>
    <property type="project" value="InterPro"/>
</dbReference>
<name>A0A375YXN9_MYCSH</name>
<reference evidence="7 8" key="1">
    <citation type="submission" date="2018-05" db="EMBL/GenBank/DDBJ databases">
        <authorList>
            <consortium name="IHU Genomes"/>
        </authorList>
    </citation>
    <scope>NUCLEOTIDE SEQUENCE [LARGE SCALE GENOMIC DNA]</scope>
    <source>
        <strain evidence="7 8">P7336</strain>
    </source>
</reference>
<feature type="domain" description="HIT" evidence="6">
    <location>
        <begin position="484"/>
        <end position="587"/>
    </location>
</feature>
<dbReference type="InterPro" id="IPR003870">
    <property type="entry name" value="DUF222"/>
</dbReference>
<organism evidence="7 8">
    <name type="scientific">Mycobacterium shimoidei</name>
    <dbReference type="NCBI Taxonomy" id="29313"/>
    <lineage>
        <taxon>Bacteria</taxon>
        <taxon>Bacillati</taxon>
        <taxon>Actinomycetota</taxon>
        <taxon>Actinomycetes</taxon>
        <taxon>Mycobacteriales</taxon>
        <taxon>Mycobacteriaceae</taxon>
        <taxon>Mycobacterium</taxon>
    </lineage>
</organism>
<evidence type="ECO:0000256" key="1">
    <source>
        <dbReference type="ARBA" id="ARBA00023450"/>
    </source>
</evidence>
<evidence type="ECO:0000313" key="8">
    <source>
        <dbReference type="Proteomes" id="UP000252015"/>
    </source>
</evidence>
<dbReference type="InterPro" id="IPR001310">
    <property type="entry name" value="Histidine_triad_HIT"/>
</dbReference>
<feature type="active site" description="Tele-AMP-histidine intermediate" evidence="2">
    <location>
        <position position="573"/>
    </location>
</feature>
<dbReference type="InterPro" id="IPR019808">
    <property type="entry name" value="Histidine_triad_CS"/>
</dbReference>
<evidence type="ECO:0000259" key="6">
    <source>
        <dbReference type="PROSITE" id="PS51084"/>
    </source>
</evidence>
<dbReference type="Pfam" id="PF02720">
    <property type="entry name" value="DUF222"/>
    <property type="match status" value="1"/>
</dbReference>
<evidence type="ECO:0000256" key="2">
    <source>
        <dbReference type="PIRSR" id="PIRSR601310-1"/>
    </source>
</evidence>
<proteinExistence type="inferred from homology"/>
<dbReference type="InterPro" id="IPR003615">
    <property type="entry name" value="HNH_nuc"/>
</dbReference>
<evidence type="ECO:0000313" key="7">
    <source>
        <dbReference type="EMBL" id="SRX93460.1"/>
    </source>
</evidence>
<evidence type="ECO:0000256" key="4">
    <source>
        <dbReference type="PROSITE-ProRule" id="PRU00464"/>
    </source>
</evidence>
<dbReference type="SUPFAM" id="SSF54197">
    <property type="entry name" value="HIT-like"/>
    <property type="match status" value="1"/>
</dbReference>
<dbReference type="AlphaFoldDB" id="A0A375YXN9"/>
<accession>A0A375YXN9</accession>
<dbReference type="GO" id="GO:0008270">
    <property type="term" value="F:zinc ion binding"/>
    <property type="evidence" value="ECO:0007669"/>
    <property type="project" value="InterPro"/>
</dbReference>
<dbReference type="Pfam" id="PF01230">
    <property type="entry name" value="HIT"/>
    <property type="match status" value="1"/>
</dbReference>
<feature type="compositionally biased region" description="Polar residues" evidence="5">
    <location>
        <begin position="1"/>
        <end position="30"/>
    </location>
</feature>
<dbReference type="Gene3D" id="3.30.428.10">
    <property type="entry name" value="HIT-like"/>
    <property type="match status" value="1"/>
</dbReference>
<dbReference type="GO" id="GO:0004519">
    <property type="term" value="F:endonuclease activity"/>
    <property type="evidence" value="ECO:0007669"/>
    <property type="project" value="InterPro"/>
</dbReference>
<dbReference type="InterPro" id="IPR002711">
    <property type="entry name" value="HNH"/>
</dbReference>
<feature type="short sequence motif" description="Histidine triad motif" evidence="3 4">
    <location>
        <begin position="571"/>
        <end position="575"/>
    </location>
</feature>
<keyword evidence="8" id="KW-1185">Reference proteome</keyword>
<dbReference type="Pfam" id="PF01844">
    <property type="entry name" value="HNH"/>
    <property type="match status" value="1"/>
</dbReference>
<dbReference type="PRINTS" id="PR00332">
    <property type="entry name" value="HISTRIAD"/>
</dbReference>
<feature type="region of interest" description="Disordered" evidence="5">
    <location>
        <begin position="1"/>
        <end position="39"/>
    </location>
</feature>
<dbReference type="Gene3D" id="1.10.30.50">
    <property type="match status" value="1"/>
</dbReference>
<evidence type="ECO:0000256" key="5">
    <source>
        <dbReference type="SAM" id="MobiDB-lite"/>
    </source>
</evidence>
<feature type="region of interest" description="Disordered" evidence="5">
    <location>
        <begin position="178"/>
        <end position="199"/>
    </location>
</feature>
<sequence length="614" mass="67568">MSVLSGVNKTRTTQTGQIKLKTTQQGVSHTQSHDLRGDALPSSMSYPGVMMRLCLRSHRLEVLFEELAELAGQRNAIDGRIVQIAAELDRDQLWGLTGARSLAAVVAWKLGWSSANAHTMATLARRVEQFPRCAAGMAEGRLSLDQVGVIAARAGDGSDEHYERLAKVATVSQLRTALKLEPRPGPDSRREPRRSITKTSDAEGSCWRIKLGHLEAATFDAALASHRDALITQWKHDRERGSVNGPPLPSTVDAFMRLVETGWDTEAARRSHGQHTTVVMHLDVGQRVAALHVGPVLCDAERRYLSCDATCEVWFERAGQPIGAGRSTRVINRRLRRALEHRHPMCAVPGCTATRGLHAHHIRHWEDGGPTELANLVLVCPYHHRLHHRGVITISGTAHEFTVTDSDGQALSTGSLARPPNKPPPAVPPCRGPLGERADWWWYEPFQPQPPPTTNSSGYRKQAQTGCGINNHWPVHMLKPMATVFTKIINGELPGRFVYEDDETVAFLTIEPMTQGHTLVVPRAEIDNWQDIDHAVFSRVMGVAQLIGKAVCKAFTTERAGLIIAGLEVPHLHVHVFPTRSLSDFGFANVDRNPSPESLDEAQAKIKAALAELT</sequence>
<comment type="similarity">
    <text evidence="1">Belongs to the Rv1128c/1148c/1588c/1702c/1945/3466 family.</text>
</comment>
<feature type="compositionally biased region" description="Polar residues" evidence="5">
    <location>
        <begin position="406"/>
        <end position="415"/>
    </location>
</feature>
<gene>
    <name evidence="7" type="ORF">MSP7336_01698</name>
</gene>
<feature type="region of interest" description="Disordered" evidence="5">
    <location>
        <begin position="406"/>
        <end position="427"/>
    </location>
</feature>
<protein>
    <recommendedName>
        <fullName evidence="6">HIT domain-containing protein</fullName>
    </recommendedName>
</protein>
<feature type="compositionally biased region" description="Basic and acidic residues" evidence="5">
    <location>
        <begin position="178"/>
        <end position="194"/>
    </location>
</feature>
<dbReference type="SMART" id="SM00507">
    <property type="entry name" value="HNHc"/>
    <property type="match status" value="1"/>
</dbReference>
<dbReference type="CDD" id="cd00085">
    <property type="entry name" value="HNHc"/>
    <property type="match status" value="1"/>
</dbReference>
<dbReference type="InterPro" id="IPR036265">
    <property type="entry name" value="HIT-like_sf"/>
</dbReference>
<dbReference type="Proteomes" id="UP000252015">
    <property type="component" value="Unassembled WGS sequence"/>
</dbReference>
<evidence type="ECO:0000256" key="3">
    <source>
        <dbReference type="PIRSR" id="PIRSR601310-3"/>
    </source>
</evidence>
<dbReference type="PANTHER" id="PTHR46648">
    <property type="entry name" value="HIT FAMILY PROTEIN 1"/>
    <property type="match status" value="1"/>
</dbReference>
<dbReference type="PROSITE" id="PS51084">
    <property type="entry name" value="HIT_2"/>
    <property type="match status" value="1"/>
</dbReference>
<dbReference type="InterPro" id="IPR011146">
    <property type="entry name" value="HIT-like"/>
</dbReference>
<dbReference type="PANTHER" id="PTHR46648:SF1">
    <property type="entry name" value="ADENOSINE 5'-MONOPHOSPHORAMIDASE HNT1"/>
    <property type="match status" value="1"/>
</dbReference>
<dbReference type="PROSITE" id="PS00892">
    <property type="entry name" value="HIT_1"/>
    <property type="match status" value="1"/>
</dbReference>
<dbReference type="GO" id="GO:0009117">
    <property type="term" value="P:nucleotide metabolic process"/>
    <property type="evidence" value="ECO:0007669"/>
    <property type="project" value="TreeGrafter"/>
</dbReference>
<dbReference type="STRING" id="29313.BHQ16_04930"/>
<dbReference type="EMBL" id="UEGW01000001">
    <property type="protein sequence ID" value="SRX93460.1"/>
    <property type="molecule type" value="Genomic_DNA"/>
</dbReference>